<proteinExistence type="predicted"/>
<dbReference type="InterPro" id="IPR013783">
    <property type="entry name" value="Ig-like_fold"/>
</dbReference>
<evidence type="ECO:0000313" key="2">
    <source>
        <dbReference type="EMBL" id="OGG19973.1"/>
    </source>
</evidence>
<keyword evidence="1" id="KW-0812">Transmembrane</keyword>
<accession>A0A1F6A5R0</accession>
<evidence type="ECO:0000256" key="1">
    <source>
        <dbReference type="SAM" id="Phobius"/>
    </source>
</evidence>
<organism evidence="2 3">
    <name type="scientific">Candidatus Gottesmanbacteria bacterium RIFCSPHIGHO2_02_FULL_40_13</name>
    <dbReference type="NCBI Taxonomy" id="1798384"/>
    <lineage>
        <taxon>Bacteria</taxon>
        <taxon>Candidatus Gottesmaniibacteriota</taxon>
    </lineage>
</organism>
<keyword evidence="1" id="KW-0472">Membrane</keyword>
<dbReference type="Gene3D" id="2.60.40.10">
    <property type="entry name" value="Immunoglobulins"/>
    <property type="match status" value="2"/>
</dbReference>
<evidence type="ECO:0000313" key="3">
    <source>
        <dbReference type="Proteomes" id="UP000177092"/>
    </source>
</evidence>
<dbReference type="EMBL" id="MFJN01000061">
    <property type="protein sequence ID" value="OGG19973.1"/>
    <property type="molecule type" value="Genomic_DNA"/>
</dbReference>
<keyword evidence="1" id="KW-1133">Transmembrane helix</keyword>
<name>A0A1F6A5R0_9BACT</name>
<protein>
    <recommendedName>
        <fullName evidence="4">Bacterial Ig domain-containing protein</fullName>
    </recommendedName>
</protein>
<gene>
    <name evidence="2" type="ORF">A3D03_03175</name>
</gene>
<dbReference type="AlphaFoldDB" id="A0A1F6A5R0"/>
<feature type="transmembrane region" description="Helical" evidence="1">
    <location>
        <begin position="20"/>
        <end position="42"/>
    </location>
</feature>
<dbReference type="Pfam" id="PF09136">
    <property type="entry name" value="Glucodextran_B"/>
    <property type="match status" value="1"/>
</dbReference>
<dbReference type="Proteomes" id="UP000177092">
    <property type="component" value="Unassembled WGS sequence"/>
</dbReference>
<comment type="caution">
    <text evidence="2">The sequence shown here is derived from an EMBL/GenBank/DDBJ whole genome shotgun (WGS) entry which is preliminary data.</text>
</comment>
<evidence type="ECO:0008006" key="4">
    <source>
        <dbReference type="Google" id="ProtNLM"/>
    </source>
</evidence>
<reference evidence="2 3" key="1">
    <citation type="journal article" date="2016" name="Nat. Commun.">
        <title>Thousands of microbial genomes shed light on interconnected biogeochemical processes in an aquifer system.</title>
        <authorList>
            <person name="Anantharaman K."/>
            <person name="Brown C.T."/>
            <person name="Hug L.A."/>
            <person name="Sharon I."/>
            <person name="Castelle C.J."/>
            <person name="Probst A.J."/>
            <person name="Thomas B.C."/>
            <person name="Singh A."/>
            <person name="Wilkins M.J."/>
            <person name="Karaoz U."/>
            <person name="Brodie E.L."/>
            <person name="Williams K.H."/>
            <person name="Hubbard S.S."/>
            <person name="Banfield J.F."/>
        </authorList>
    </citation>
    <scope>NUCLEOTIDE SEQUENCE [LARGE SCALE GENOMIC DNA]</scope>
</reference>
<sequence>MQYTSRRLRSQEKKLNKKLVKTVVLIIVGIIAAFQIGLPLLAKIVVGLSFLRKDRGITEKSADSLLFPPSLNSLPEATNSAMIIVSGITDKNSSVVMAVNGKEEKSESDNKGQFEFRGVRLQEGENTIEAYLEKEGKRSSPAGLNIIYKKEPPEITVNEPENGRKFFGEDKTVIIRGETENNARLSVNDRFIIVEPDGDFEYSVSLNEGENNFIFKATDIAGNSHEVEFKLEYSP</sequence>
<dbReference type="STRING" id="1798384.A3D03_03175"/>